<dbReference type="AlphaFoldDB" id="E8R494"/>
<proteinExistence type="predicted"/>
<dbReference type="EMBL" id="CP002353">
    <property type="protein sequence ID" value="ADV62695.1"/>
    <property type="molecule type" value="Genomic_DNA"/>
</dbReference>
<reference evidence="2 3" key="2">
    <citation type="journal article" date="2011" name="Stand. Genomic Sci.">
        <title>Complete genome sequence of Isosphaera pallida type strain (IS1B).</title>
        <authorList>
            <consortium name="US DOE Joint Genome Institute (JGI-PGF)"/>
            <person name="Goker M."/>
            <person name="Cleland D."/>
            <person name="Saunders E."/>
            <person name="Lapidus A."/>
            <person name="Nolan M."/>
            <person name="Lucas S."/>
            <person name="Hammon N."/>
            <person name="Deshpande S."/>
            <person name="Cheng J.F."/>
            <person name="Tapia R."/>
            <person name="Han C."/>
            <person name="Goodwin L."/>
            <person name="Pitluck S."/>
            <person name="Liolios K."/>
            <person name="Pagani I."/>
            <person name="Ivanova N."/>
            <person name="Mavromatis K."/>
            <person name="Pati A."/>
            <person name="Chen A."/>
            <person name="Palaniappan K."/>
            <person name="Land M."/>
            <person name="Hauser L."/>
            <person name="Chang Y.J."/>
            <person name="Jeffries C.D."/>
            <person name="Detter J.C."/>
            <person name="Beck B."/>
            <person name="Woyke T."/>
            <person name="Bristow J."/>
            <person name="Eisen J.A."/>
            <person name="Markowitz V."/>
            <person name="Hugenholtz P."/>
            <person name="Kyrpides N.C."/>
            <person name="Klenk H.P."/>
        </authorList>
    </citation>
    <scope>NUCLEOTIDE SEQUENCE [LARGE SCALE GENOMIC DNA]</scope>
    <source>
        <strain evidence="3">ATCC 43644 / DSM 9630 / IS1B</strain>
    </source>
</reference>
<evidence type="ECO:0000259" key="1">
    <source>
        <dbReference type="Pfam" id="PF02663"/>
    </source>
</evidence>
<feature type="domain" description="Formylmethanofuran dehydrogenase subunit E" evidence="1">
    <location>
        <begin position="44"/>
        <end position="166"/>
    </location>
</feature>
<dbReference type="OrthoDB" id="510583at2"/>
<gene>
    <name evidence="2" type="ordered locus">Isop_2115</name>
</gene>
<dbReference type="InterPro" id="IPR053194">
    <property type="entry name" value="tRNA_methyltr_O"/>
</dbReference>
<organism evidence="2 3">
    <name type="scientific">Isosphaera pallida (strain ATCC 43644 / DSM 9630 / IS1B)</name>
    <dbReference type="NCBI Taxonomy" id="575540"/>
    <lineage>
        <taxon>Bacteria</taxon>
        <taxon>Pseudomonadati</taxon>
        <taxon>Planctomycetota</taxon>
        <taxon>Planctomycetia</taxon>
        <taxon>Isosphaerales</taxon>
        <taxon>Isosphaeraceae</taxon>
        <taxon>Isosphaera</taxon>
    </lineage>
</organism>
<dbReference type="InterPro" id="IPR003814">
    <property type="entry name" value="FmdEsu_dom"/>
</dbReference>
<dbReference type="RefSeq" id="WP_013564983.1">
    <property type="nucleotide sequence ID" value="NC_014962.1"/>
</dbReference>
<protein>
    <submittedName>
        <fullName evidence="2">Formylmethanofuran dehydrogenase subunit E region</fullName>
    </submittedName>
</protein>
<dbReference type="eggNOG" id="COG2191">
    <property type="taxonomic scope" value="Bacteria"/>
</dbReference>
<dbReference type="SUPFAM" id="SSF143555">
    <property type="entry name" value="FwdE-like"/>
    <property type="match status" value="1"/>
</dbReference>
<dbReference type="PANTHER" id="PTHR39418">
    <property type="entry name" value="DEHYDROGENASE-RELATED"/>
    <property type="match status" value="1"/>
</dbReference>
<name>E8R494_ISOPI</name>
<evidence type="ECO:0000313" key="3">
    <source>
        <dbReference type="Proteomes" id="UP000008631"/>
    </source>
</evidence>
<dbReference type="Pfam" id="PF02663">
    <property type="entry name" value="FmdE"/>
    <property type="match status" value="1"/>
</dbReference>
<dbReference type="Gene3D" id="3.30.1330.130">
    <property type="match status" value="1"/>
</dbReference>
<dbReference type="Proteomes" id="UP000008631">
    <property type="component" value="Chromosome"/>
</dbReference>
<dbReference type="STRING" id="575540.Isop_2115"/>
<accession>E8R494</accession>
<keyword evidence="3" id="KW-1185">Reference proteome</keyword>
<dbReference type="HOGENOM" id="CLU_1473305_0_0_0"/>
<sequence>MTMRRWWTIVVVAAFLAVGAVGRANNEPPTPDEVRVCLERVKEFHGGAGPWAVVGYRIGMRASRELDLPRHDFRWRVVHRAPEEIPFRCVADGLSAATGATVGKLNLIIETVDRSALETIVTDRRDGRSLRFRLRPELVASILDLPYDRLAAEGERVATLPDEAIFTLEPIATPPETSAVKPD</sequence>
<dbReference type="InParanoid" id="E8R494"/>
<evidence type="ECO:0000313" key="2">
    <source>
        <dbReference type="EMBL" id="ADV62695.1"/>
    </source>
</evidence>
<reference key="1">
    <citation type="submission" date="2010-11" db="EMBL/GenBank/DDBJ databases">
        <title>The complete sequence of chromosome of Isophaera pallida ATCC 43644.</title>
        <authorList>
            <consortium name="US DOE Joint Genome Institute (JGI-PGF)"/>
            <person name="Lucas S."/>
            <person name="Copeland A."/>
            <person name="Lapidus A."/>
            <person name="Bruce D."/>
            <person name="Goodwin L."/>
            <person name="Pitluck S."/>
            <person name="Kyrpides N."/>
            <person name="Mavromatis K."/>
            <person name="Pagani I."/>
            <person name="Ivanova N."/>
            <person name="Saunders E."/>
            <person name="Brettin T."/>
            <person name="Detter J.C."/>
            <person name="Han C."/>
            <person name="Tapia R."/>
            <person name="Land M."/>
            <person name="Hauser L."/>
            <person name="Markowitz V."/>
            <person name="Cheng J.-F."/>
            <person name="Hugenholtz P."/>
            <person name="Woyke T."/>
            <person name="Wu D."/>
            <person name="Eisen J.A."/>
        </authorList>
    </citation>
    <scope>NUCLEOTIDE SEQUENCE</scope>
    <source>
        <strain>ATCC 43644</strain>
    </source>
</reference>
<dbReference type="PANTHER" id="PTHR39418:SF1">
    <property type="entry name" value="DEHYDROGENASE"/>
    <property type="match status" value="1"/>
</dbReference>
<dbReference type="KEGG" id="ipa:Isop_2115"/>